<dbReference type="SUPFAM" id="SSF81606">
    <property type="entry name" value="PP2C-like"/>
    <property type="match status" value="1"/>
</dbReference>
<dbReference type="GO" id="GO:0016020">
    <property type="term" value="C:membrane"/>
    <property type="evidence" value="ECO:0007669"/>
    <property type="project" value="UniProtKB-SubCell"/>
</dbReference>
<protein>
    <recommendedName>
        <fullName evidence="5">PPM-type phosphatase domain-containing protein</fullName>
    </recommendedName>
</protein>
<sequence>MEDAHVIYAEDSWGFFGIFDGHGGSECSQFIARRIDEELRTSGMPATNEAITDMAFRLDNEFLNSNRPGGSCATFVIAQAPTRPGGSYHLRVGNLGDSRVLLGRADGSIFPGPGTDLALTTDPCQLKIHT</sequence>
<keyword evidence="7" id="KW-1185">Reference proteome</keyword>
<evidence type="ECO:0000256" key="1">
    <source>
        <dbReference type="ARBA" id="ARBA00004170"/>
    </source>
</evidence>
<keyword evidence="2" id="KW-0479">Metal-binding</keyword>
<dbReference type="GO" id="GO:0046872">
    <property type="term" value="F:metal ion binding"/>
    <property type="evidence" value="ECO:0007669"/>
    <property type="project" value="UniProtKB-KW"/>
</dbReference>
<dbReference type="AlphaFoldDB" id="A0A812M3I7"/>
<keyword evidence="4" id="KW-0904">Protein phosphatase</keyword>
<evidence type="ECO:0000313" key="7">
    <source>
        <dbReference type="Proteomes" id="UP000649617"/>
    </source>
</evidence>
<evidence type="ECO:0000256" key="4">
    <source>
        <dbReference type="ARBA" id="ARBA00022912"/>
    </source>
</evidence>
<dbReference type="Proteomes" id="UP000649617">
    <property type="component" value="Unassembled WGS sequence"/>
</dbReference>
<dbReference type="InterPro" id="IPR036457">
    <property type="entry name" value="PPM-type-like_dom_sf"/>
</dbReference>
<dbReference type="OrthoDB" id="10264738at2759"/>
<evidence type="ECO:0000259" key="5">
    <source>
        <dbReference type="PROSITE" id="PS51746"/>
    </source>
</evidence>
<gene>
    <name evidence="6" type="ORF">SPIL2461_LOCUS4879</name>
</gene>
<dbReference type="EMBL" id="CAJNIZ010006630">
    <property type="protein sequence ID" value="CAE7251529.1"/>
    <property type="molecule type" value="Genomic_DNA"/>
</dbReference>
<dbReference type="InterPro" id="IPR015655">
    <property type="entry name" value="PP2C"/>
</dbReference>
<accession>A0A812M3I7</accession>
<dbReference type="PROSITE" id="PS01032">
    <property type="entry name" value="PPM_1"/>
    <property type="match status" value="1"/>
</dbReference>
<dbReference type="InterPro" id="IPR001932">
    <property type="entry name" value="PPM-type_phosphatase-like_dom"/>
</dbReference>
<keyword evidence="3" id="KW-0378">Hydrolase</keyword>
<dbReference type="Gene3D" id="3.60.40.10">
    <property type="entry name" value="PPM-type phosphatase domain"/>
    <property type="match status" value="1"/>
</dbReference>
<comment type="caution">
    <text evidence="6">The sequence shown here is derived from an EMBL/GenBank/DDBJ whole genome shotgun (WGS) entry which is preliminary data.</text>
</comment>
<evidence type="ECO:0000256" key="3">
    <source>
        <dbReference type="ARBA" id="ARBA00022801"/>
    </source>
</evidence>
<organism evidence="6 7">
    <name type="scientific">Symbiodinium pilosum</name>
    <name type="common">Dinoflagellate</name>
    <dbReference type="NCBI Taxonomy" id="2952"/>
    <lineage>
        <taxon>Eukaryota</taxon>
        <taxon>Sar</taxon>
        <taxon>Alveolata</taxon>
        <taxon>Dinophyceae</taxon>
        <taxon>Suessiales</taxon>
        <taxon>Symbiodiniaceae</taxon>
        <taxon>Symbiodinium</taxon>
    </lineage>
</organism>
<name>A0A812M3I7_SYMPI</name>
<dbReference type="InterPro" id="IPR000222">
    <property type="entry name" value="PP2C_BS"/>
</dbReference>
<dbReference type="PROSITE" id="PS51746">
    <property type="entry name" value="PPM_2"/>
    <property type="match status" value="1"/>
</dbReference>
<proteinExistence type="predicted"/>
<evidence type="ECO:0000256" key="2">
    <source>
        <dbReference type="ARBA" id="ARBA00022723"/>
    </source>
</evidence>
<dbReference type="GO" id="GO:0004722">
    <property type="term" value="F:protein serine/threonine phosphatase activity"/>
    <property type="evidence" value="ECO:0007669"/>
    <property type="project" value="InterPro"/>
</dbReference>
<reference evidence="6" key="1">
    <citation type="submission" date="2021-02" db="EMBL/GenBank/DDBJ databases">
        <authorList>
            <person name="Dougan E. K."/>
            <person name="Rhodes N."/>
            <person name="Thang M."/>
            <person name="Chan C."/>
        </authorList>
    </citation>
    <scope>NUCLEOTIDE SEQUENCE</scope>
</reference>
<evidence type="ECO:0000313" key="6">
    <source>
        <dbReference type="EMBL" id="CAE7251529.1"/>
    </source>
</evidence>
<comment type="subcellular location">
    <subcellularLocation>
        <location evidence="1">Membrane</location>
        <topology evidence="1">Peripheral membrane protein</topology>
    </subcellularLocation>
</comment>
<dbReference type="Pfam" id="PF00481">
    <property type="entry name" value="PP2C"/>
    <property type="match status" value="1"/>
</dbReference>
<feature type="domain" description="PPM-type phosphatase" evidence="5">
    <location>
        <begin position="1"/>
        <end position="130"/>
    </location>
</feature>
<dbReference type="PANTHER" id="PTHR47992">
    <property type="entry name" value="PROTEIN PHOSPHATASE"/>
    <property type="match status" value="1"/>
</dbReference>